<feature type="domain" description="Histidine kinase" evidence="12">
    <location>
        <begin position="258"/>
        <end position="466"/>
    </location>
</feature>
<dbReference type="PROSITE" id="PS50109">
    <property type="entry name" value="HIS_KIN"/>
    <property type="match status" value="1"/>
</dbReference>
<comment type="catalytic activity">
    <reaction evidence="1">
        <text>ATP + protein L-histidine = ADP + protein N-phospho-L-histidine.</text>
        <dbReference type="EC" id="2.7.13.3"/>
    </reaction>
</comment>
<dbReference type="InterPro" id="IPR036890">
    <property type="entry name" value="HATPase_C_sf"/>
</dbReference>
<evidence type="ECO:0000256" key="10">
    <source>
        <dbReference type="ARBA" id="ARBA00023136"/>
    </source>
</evidence>
<keyword evidence="7 14" id="KW-0418">Kinase</keyword>
<name>A0A1U7IS11_9CYAN</name>
<dbReference type="SMART" id="SM00387">
    <property type="entry name" value="HATPase_c"/>
    <property type="match status" value="1"/>
</dbReference>
<dbReference type="SMART" id="SM00388">
    <property type="entry name" value="HisKA"/>
    <property type="match status" value="1"/>
</dbReference>
<dbReference type="STRING" id="454136.NIES2119_03415"/>
<comment type="caution">
    <text evidence="14">The sequence shown here is derived from an EMBL/GenBank/DDBJ whole genome shotgun (WGS) entry which is preliminary data.</text>
</comment>
<organism evidence="14 15">
    <name type="scientific">[Phormidium ambiguum] IAM M-71</name>
    <dbReference type="NCBI Taxonomy" id="454136"/>
    <lineage>
        <taxon>Bacteria</taxon>
        <taxon>Bacillati</taxon>
        <taxon>Cyanobacteriota</taxon>
        <taxon>Cyanophyceae</taxon>
        <taxon>Oscillatoriophycideae</taxon>
        <taxon>Aerosakkonematales</taxon>
        <taxon>Aerosakkonemataceae</taxon>
        <taxon>Floridanema</taxon>
    </lineage>
</organism>
<keyword evidence="8 11" id="KW-1133">Transmembrane helix</keyword>
<dbReference type="CDD" id="cd00075">
    <property type="entry name" value="HATPase"/>
    <property type="match status" value="1"/>
</dbReference>
<dbReference type="InterPro" id="IPR036097">
    <property type="entry name" value="HisK_dim/P_sf"/>
</dbReference>
<dbReference type="Gene3D" id="6.10.340.10">
    <property type="match status" value="1"/>
</dbReference>
<reference evidence="14 15" key="1">
    <citation type="submission" date="2016-11" db="EMBL/GenBank/DDBJ databases">
        <title>Draft Genome Sequences of Nine Cyanobacterial Strains from Diverse Habitats.</title>
        <authorList>
            <person name="Zhu T."/>
            <person name="Hou S."/>
            <person name="Lu X."/>
            <person name="Hess W.R."/>
        </authorList>
    </citation>
    <scope>NUCLEOTIDE SEQUENCE [LARGE SCALE GENOMIC DNA]</scope>
    <source>
        <strain evidence="14 15">IAM M-71</strain>
    </source>
</reference>
<evidence type="ECO:0000256" key="3">
    <source>
        <dbReference type="ARBA" id="ARBA00012438"/>
    </source>
</evidence>
<keyword evidence="10 11" id="KW-0472">Membrane</keyword>
<feature type="transmembrane region" description="Helical" evidence="11">
    <location>
        <begin position="15"/>
        <end position="37"/>
    </location>
</feature>
<dbReference type="EMBL" id="MRCE01000003">
    <property type="protein sequence ID" value="OKH40227.1"/>
    <property type="molecule type" value="Genomic_DNA"/>
</dbReference>
<evidence type="ECO:0000256" key="5">
    <source>
        <dbReference type="ARBA" id="ARBA00022679"/>
    </source>
</evidence>
<dbReference type="PROSITE" id="PS50885">
    <property type="entry name" value="HAMP"/>
    <property type="match status" value="1"/>
</dbReference>
<dbReference type="SUPFAM" id="SSF55874">
    <property type="entry name" value="ATPase domain of HSP90 chaperone/DNA topoisomerase II/histidine kinase"/>
    <property type="match status" value="1"/>
</dbReference>
<evidence type="ECO:0000256" key="9">
    <source>
        <dbReference type="ARBA" id="ARBA00023012"/>
    </source>
</evidence>
<evidence type="ECO:0000256" key="8">
    <source>
        <dbReference type="ARBA" id="ARBA00022989"/>
    </source>
</evidence>
<dbReference type="Pfam" id="PF00672">
    <property type="entry name" value="HAMP"/>
    <property type="match status" value="1"/>
</dbReference>
<evidence type="ECO:0000256" key="2">
    <source>
        <dbReference type="ARBA" id="ARBA00004370"/>
    </source>
</evidence>
<accession>A0A1U7IS11</accession>
<dbReference type="InterPro" id="IPR004358">
    <property type="entry name" value="Sig_transdc_His_kin-like_C"/>
</dbReference>
<dbReference type="CDD" id="cd06225">
    <property type="entry name" value="HAMP"/>
    <property type="match status" value="1"/>
</dbReference>
<dbReference type="Pfam" id="PF02518">
    <property type="entry name" value="HATPase_c"/>
    <property type="match status" value="1"/>
</dbReference>
<dbReference type="SUPFAM" id="SSF47384">
    <property type="entry name" value="Homodimeric domain of signal transducing histidine kinase"/>
    <property type="match status" value="1"/>
</dbReference>
<dbReference type="GO" id="GO:0000155">
    <property type="term" value="F:phosphorelay sensor kinase activity"/>
    <property type="evidence" value="ECO:0007669"/>
    <property type="project" value="InterPro"/>
</dbReference>
<keyword evidence="5" id="KW-0808">Transferase</keyword>
<evidence type="ECO:0000256" key="6">
    <source>
        <dbReference type="ARBA" id="ARBA00022692"/>
    </source>
</evidence>
<dbReference type="SMART" id="SM00304">
    <property type="entry name" value="HAMP"/>
    <property type="match status" value="1"/>
</dbReference>
<gene>
    <name evidence="14" type="ORF">NIES2119_03415</name>
</gene>
<evidence type="ECO:0000259" key="12">
    <source>
        <dbReference type="PROSITE" id="PS50109"/>
    </source>
</evidence>
<dbReference type="PANTHER" id="PTHR45436">
    <property type="entry name" value="SENSOR HISTIDINE KINASE YKOH"/>
    <property type="match status" value="1"/>
</dbReference>
<dbReference type="InterPro" id="IPR050428">
    <property type="entry name" value="TCS_sensor_his_kinase"/>
</dbReference>
<evidence type="ECO:0000256" key="11">
    <source>
        <dbReference type="SAM" id="Phobius"/>
    </source>
</evidence>
<dbReference type="InterPro" id="IPR003661">
    <property type="entry name" value="HisK_dim/P_dom"/>
</dbReference>
<proteinExistence type="predicted"/>
<keyword evidence="4" id="KW-0597">Phosphoprotein</keyword>
<dbReference type="InterPro" id="IPR005467">
    <property type="entry name" value="His_kinase_dom"/>
</dbReference>
<dbReference type="AlphaFoldDB" id="A0A1U7IS11"/>
<evidence type="ECO:0000313" key="14">
    <source>
        <dbReference type="EMBL" id="OKH40227.1"/>
    </source>
</evidence>
<protein>
    <recommendedName>
        <fullName evidence="3">histidine kinase</fullName>
        <ecNumber evidence="3">2.7.13.3</ecNumber>
    </recommendedName>
</protein>
<dbReference type="FunFam" id="1.10.287.130:FF:000001">
    <property type="entry name" value="Two-component sensor histidine kinase"/>
    <property type="match status" value="1"/>
</dbReference>
<dbReference type="SUPFAM" id="SSF158472">
    <property type="entry name" value="HAMP domain-like"/>
    <property type="match status" value="1"/>
</dbReference>
<feature type="domain" description="HAMP" evidence="13">
    <location>
        <begin position="198"/>
        <end position="250"/>
    </location>
</feature>
<dbReference type="InterPro" id="IPR003660">
    <property type="entry name" value="HAMP_dom"/>
</dbReference>
<dbReference type="Proteomes" id="UP000185860">
    <property type="component" value="Unassembled WGS sequence"/>
</dbReference>
<keyword evidence="9" id="KW-0902">Two-component regulatory system</keyword>
<feature type="transmembrane region" description="Helical" evidence="11">
    <location>
        <begin position="176"/>
        <end position="197"/>
    </location>
</feature>
<keyword evidence="6 11" id="KW-0812">Transmembrane</keyword>
<dbReference type="GO" id="GO:0005886">
    <property type="term" value="C:plasma membrane"/>
    <property type="evidence" value="ECO:0007669"/>
    <property type="project" value="TreeGrafter"/>
</dbReference>
<dbReference type="PANTHER" id="PTHR45436:SF5">
    <property type="entry name" value="SENSOR HISTIDINE KINASE TRCS"/>
    <property type="match status" value="1"/>
</dbReference>
<dbReference type="Gene3D" id="1.10.287.130">
    <property type="match status" value="1"/>
</dbReference>
<dbReference type="Gene3D" id="3.30.565.10">
    <property type="entry name" value="Histidine kinase-like ATPase, C-terminal domain"/>
    <property type="match status" value="1"/>
</dbReference>
<evidence type="ECO:0000256" key="4">
    <source>
        <dbReference type="ARBA" id="ARBA00022553"/>
    </source>
</evidence>
<dbReference type="Pfam" id="PF00512">
    <property type="entry name" value="HisKA"/>
    <property type="match status" value="1"/>
</dbReference>
<evidence type="ECO:0000313" key="15">
    <source>
        <dbReference type="Proteomes" id="UP000185860"/>
    </source>
</evidence>
<evidence type="ECO:0000256" key="1">
    <source>
        <dbReference type="ARBA" id="ARBA00000085"/>
    </source>
</evidence>
<dbReference type="InterPro" id="IPR003594">
    <property type="entry name" value="HATPase_dom"/>
</dbReference>
<evidence type="ECO:0000259" key="13">
    <source>
        <dbReference type="PROSITE" id="PS50885"/>
    </source>
</evidence>
<dbReference type="PRINTS" id="PR00344">
    <property type="entry name" value="BCTRLSENSOR"/>
</dbReference>
<dbReference type="EC" id="2.7.13.3" evidence="3"/>
<comment type="subcellular location">
    <subcellularLocation>
        <location evidence="2">Membrane</location>
    </subcellularLocation>
</comment>
<evidence type="ECO:0000256" key="7">
    <source>
        <dbReference type="ARBA" id="ARBA00022777"/>
    </source>
</evidence>
<dbReference type="CDD" id="cd00082">
    <property type="entry name" value="HisKA"/>
    <property type="match status" value="1"/>
</dbReference>
<sequence length="467" mass="52092">MGWYQVFFGVRSRILAWYVVLMACSAIVCILLIRHVMLVRLEQRIEKSLLQEIKEFQRVVEGTNPSTGKPFGNDVIAIFDKYVSRNVPDDNEYFIALLNDRFYKSDPKILPNSLQPDSKLLKKLAKLTQQKQGKTETSTGTLIYLAQPLLKGKTRGVMVIVYSTGVEHQQIDEATVVAIQVTLAVLTVASILAWIVAGRVLTPLRLLTETAHSITESDLTRRIPVKGSDELAELTMTFNQMLDRLQAAFASQQDFINDASHELRTPITIVRGHLELLGDDPEERRETIKLVTGELDRMNRFVDDLLLLAKAEQPDFLNLETVEVGGLTEELYAKAKALAARDWHLERKGKGRIIADRQRITQAIMELARNATQHTQENDTIVLGSLVANGKARFWVRDTGVGIAEADQPRIFERFARVADSPRCSSGAGLGLSIVRAIAIAHGGWVELLSKPGAGSTFTLVIPVEHY</sequence>